<evidence type="ECO:0000259" key="4">
    <source>
        <dbReference type="PROSITE" id="PS50190"/>
    </source>
</evidence>
<dbReference type="InterPro" id="IPR056604">
    <property type="entry name" value="GBF1-like_TPR"/>
</dbReference>
<dbReference type="InterPro" id="IPR032691">
    <property type="entry name" value="Mon2/Sec7/BIG1-like_HUS"/>
</dbReference>
<dbReference type="GO" id="GO:0032012">
    <property type="term" value="P:regulation of ARF protein signal transduction"/>
    <property type="evidence" value="ECO:0007669"/>
    <property type="project" value="InterPro"/>
</dbReference>
<dbReference type="CDD" id="cd00171">
    <property type="entry name" value="Sec7"/>
    <property type="match status" value="1"/>
</dbReference>
<evidence type="ECO:0000256" key="1">
    <source>
        <dbReference type="ARBA" id="ARBA00004514"/>
    </source>
</evidence>
<dbReference type="PANTHER" id="PTHR10663">
    <property type="entry name" value="GUANYL-NUCLEOTIDE EXCHANGE FACTOR"/>
    <property type="match status" value="1"/>
</dbReference>
<dbReference type="Gene3D" id="1.10.1000.11">
    <property type="entry name" value="Arf Nucleotide-binding Site Opener,domain 2"/>
    <property type="match status" value="1"/>
</dbReference>
<dbReference type="GO" id="GO:0016192">
    <property type="term" value="P:vesicle-mediated transport"/>
    <property type="evidence" value="ECO:0007669"/>
    <property type="project" value="UniProtKB-ARBA"/>
</dbReference>
<feature type="signal peptide" evidence="3">
    <location>
        <begin position="1"/>
        <end position="20"/>
    </location>
</feature>
<dbReference type="InterPro" id="IPR035999">
    <property type="entry name" value="Sec7_dom_sf"/>
</dbReference>
<dbReference type="PROSITE" id="PS50190">
    <property type="entry name" value="SEC7"/>
    <property type="match status" value="1"/>
</dbReference>
<dbReference type="GO" id="GO:0005085">
    <property type="term" value="F:guanyl-nucleotide exchange factor activity"/>
    <property type="evidence" value="ECO:0007669"/>
    <property type="project" value="InterPro"/>
</dbReference>
<feature type="domain" description="SEC7" evidence="4">
    <location>
        <begin position="538"/>
        <end position="722"/>
    </location>
</feature>
<comment type="caution">
    <text evidence="5">The sequence shown here is derived from an EMBL/GenBank/DDBJ whole genome shotgun (WGS) entry which is preliminary data.</text>
</comment>
<dbReference type="Pfam" id="PF01369">
    <property type="entry name" value="Sec7"/>
    <property type="match status" value="1"/>
</dbReference>
<feature type="region of interest" description="Disordered" evidence="2">
    <location>
        <begin position="1652"/>
        <end position="1772"/>
    </location>
</feature>
<comment type="subcellular location">
    <subcellularLocation>
        <location evidence="1">Cytoplasm</location>
        <location evidence="1">Cytosol</location>
    </subcellularLocation>
</comment>
<dbReference type="Pfam" id="PF12783">
    <property type="entry name" value="Sec7-like_HUS"/>
    <property type="match status" value="1"/>
</dbReference>
<accession>A0AAV1HQN9</accession>
<dbReference type="InterPro" id="IPR023394">
    <property type="entry name" value="Sec7_C_sf"/>
</dbReference>
<feature type="region of interest" description="Disordered" evidence="2">
    <location>
        <begin position="1457"/>
        <end position="1503"/>
    </location>
</feature>
<dbReference type="SUPFAM" id="SSF48425">
    <property type="entry name" value="Sec7 domain"/>
    <property type="match status" value="1"/>
</dbReference>
<dbReference type="FunFam" id="1.10.1000.11:FF:000002">
    <property type="entry name" value="Cytohesin 1"/>
    <property type="match status" value="1"/>
</dbReference>
<evidence type="ECO:0000313" key="5">
    <source>
        <dbReference type="EMBL" id="CAK0732713.1"/>
    </source>
</evidence>
<dbReference type="SUPFAM" id="SSF48371">
    <property type="entry name" value="ARM repeat"/>
    <property type="match status" value="1"/>
</dbReference>
<dbReference type="GO" id="GO:0012505">
    <property type="term" value="C:endomembrane system"/>
    <property type="evidence" value="ECO:0007669"/>
    <property type="project" value="UniProtKB-ARBA"/>
</dbReference>
<dbReference type="GO" id="GO:0005829">
    <property type="term" value="C:cytosol"/>
    <property type="evidence" value="ECO:0007669"/>
    <property type="project" value="UniProtKB-SubCell"/>
</dbReference>
<feature type="region of interest" description="Disordered" evidence="2">
    <location>
        <begin position="1522"/>
        <end position="1574"/>
    </location>
</feature>
<reference evidence="5 6" key="1">
    <citation type="submission" date="2023-10" db="EMBL/GenBank/DDBJ databases">
        <authorList>
            <person name="Maclean D."/>
            <person name="Macfadyen A."/>
        </authorList>
    </citation>
    <scope>NUCLEOTIDE SEQUENCE [LARGE SCALE GENOMIC DNA]</scope>
</reference>
<dbReference type="EMBL" id="CAUYUE010000001">
    <property type="protein sequence ID" value="CAK0732713.1"/>
    <property type="molecule type" value="Genomic_DNA"/>
</dbReference>
<dbReference type="Gene3D" id="1.10.220.20">
    <property type="match status" value="1"/>
</dbReference>
<proteinExistence type="predicted"/>
<evidence type="ECO:0000256" key="3">
    <source>
        <dbReference type="SAM" id="SignalP"/>
    </source>
</evidence>
<organism evidence="5 6">
    <name type="scientific">Coccomyxa viridis</name>
    <dbReference type="NCBI Taxonomy" id="1274662"/>
    <lineage>
        <taxon>Eukaryota</taxon>
        <taxon>Viridiplantae</taxon>
        <taxon>Chlorophyta</taxon>
        <taxon>core chlorophytes</taxon>
        <taxon>Trebouxiophyceae</taxon>
        <taxon>Trebouxiophyceae incertae sedis</taxon>
        <taxon>Coccomyxaceae</taxon>
        <taxon>Coccomyxa</taxon>
    </lineage>
</organism>
<keyword evidence="3" id="KW-0732">Signal</keyword>
<feature type="region of interest" description="Disordered" evidence="2">
    <location>
        <begin position="236"/>
        <end position="266"/>
    </location>
</feature>
<dbReference type="SMART" id="SM00222">
    <property type="entry name" value="Sec7"/>
    <property type="match status" value="1"/>
</dbReference>
<protein>
    <recommendedName>
        <fullName evidence="4">SEC7 domain-containing protein</fullName>
    </recommendedName>
</protein>
<keyword evidence="6" id="KW-1185">Reference proteome</keyword>
<dbReference type="Pfam" id="PF23325">
    <property type="entry name" value="TPR_28"/>
    <property type="match status" value="1"/>
</dbReference>
<evidence type="ECO:0000313" key="6">
    <source>
        <dbReference type="Proteomes" id="UP001314263"/>
    </source>
</evidence>
<dbReference type="InterPro" id="IPR000904">
    <property type="entry name" value="Sec7_dom"/>
</dbReference>
<dbReference type="Proteomes" id="UP001314263">
    <property type="component" value="Unassembled WGS sequence"/>
</dbReference>
<gene>
    <name evidence="5" type="ORF">CVIRNUC_000169</name>
</gene>
<evidence type="ECO:0000256" key="2">
    <source>
        <dbReference type="SAM" id="MobiDB-lite"/>
    </source>
</evidence>
<dbReference type="PANTHER" id="PTHR10663:SF388">
    <property type="entry name" value="GOLGI-SPECIFIC BREFELDIN A-RESISTANCE GUANINE NUCLEOTIDE EXCHANGE FACTOR 1"/>
    <property type="match status" value="1"/>
</dbReference>
<name>A0AAV1HQN9_9CHLO</name>
<feature type="compositionally biased region" description="Basic and acidic residues" evidence="2">
    <location>
        <begin position="1526"/>
        <end position="1536"/>
    </location>
</feature>
<feature type="compositionally biased region" description="Polar residues" evidence="2">
    <location>
        <begin position="1457"/>
        <end position="1472"/>
    </location>
</feature>
<feature type="compositionally biased region" description="Polar residues" evidence="2">
    <location>
        <begin position="1662"/>
        <end position="1674"/>
    </location>
</feature>
<dbReference type="InterPro" id="IPR016024">
    <property type="entry name" value="ARM-type_fold"/>
</dbReference>
<feature type="chain" id="PRO_5043471807" description="SEC7 domain-containing protein" evidence="3">
    <location>
        <begin position="21"/>
        <end position="1772"/>
    </location>
</feature>
<feature type="compositionally biased region" description="Low complexity" evidence="2">
    <location>
        <begin position="1748"/>
        <end position="1757"/>
    </location>
</feature>
<sequence length="1772" mass="189885">MCAGTSWTKLALLLNQEVSAVVTAMRQNSRWAIIANTYARARDDDMNDDPLLDDFKILRRRVFQWQDWASVEPLTYLEPFLEVIRSPETSGPITGVALTSVRRLLEDYTFGNAKVGLSEAMRVTAEAITQCKFEATDPSADEVVLYNILQVLLACVRCPGGELLTHENVLSIFQACFRIGHYQTERSKDMSVLLTQASRQDMLEMVAIVVRRLQRAPMQSQHCGVAAPKLLQSPGQDAAARGAHGSQGGQATMENGNAAEPISADGEDSETEVGLQTFVDLLEFIGSLIMSEGEGIHLGLDIFGLGLLQAALNAGAQALARHEALLLLLRQDVWGALAMAACRPNLAALSHACQAALSLYLYLGKSILLQLESFLWKLLLPLAEGKGAHSVGRQEAALEAILDFCNQPGFVHEVFMNLDCRIERSNLFEAICTLLSKAAFPVGSTLGSVHLLSLEGIHSILAALASRCLEHGVADSVSTPHEKADICAVWDALCYGLPPPLSLSPGKSSTVKSGLAEGNGAHQSAAGQSVAAVALLEKHAKTRLAVAADHFNRDYKKGFQFLQTLGLLGETLEHDEVARFLRHCPGLSKQTIGDLLGENDQFFLDVLDAFTGTFSFRGLAFDMAIRLYLESFRLPGEAQKINRIMESFGKHYHEQCPDLFKNADAVYILGYSVILLNTDQHNVGVKKKMTCEEFIRNNRGINGGADLPHQFLRELYASISQNEIRISADQQASGLVLGSPVLWTDLAQQAQSPRGTFFGAEGNLQRVERQMFMLLWGPTIAAVSVILDYAEDTLVVRQALDSILLCARIASHHCLDEVLDSLITSLAKHTQLLNPAQPQASVAFGADELSCMATETMFELGNRYGDRVRSGWKTILDVVMRLYRLGLLPATVAALEGEDPQAAVTRLPRPAASRSSSAAPSLLSRAFLSLISLEMHETSSPPELSAREEEALKRTAKCLEGCRIADLIADSKFLQLESLVELVKAITHAAGPLQRLNATPESTEAAEMCLEMVMAVALRNRDRLLPIWPHVHEFLAAILAPSQSTGKQGATPLVARAALGLLRACQRLLPYKEGTADALLKSLQLLLRLSPAAAWELALPIATEVLALVAGSAGSIRSVHGWKTVCALIAVTSLHPEAAPVSMNALASVARASTLSAVAFTPVLEAVVSCIERNAKDKAADNGTRAVDMLESMFEWLLQPAQPGEEGLPASLASSHADAQPTDSIQGTRAALWISLVSILAKLGTLQMEQLRNQALVILQRSLIASDTLTLSTSEWATALGESIIPLVGSLAMAVNSKSSFLRGSERSLRLAVGLLTKTFLQNLQRLRDQPDFPHLWNRILQVMYECNRSHSETLAEAVPEAMKNVLLVMATQGVLTPAWTDPEGHSLWDLTWYKAHSISANLTPILLADSGLVPNVPEPQARLPSAPQNEHSLSDAPAENLAQGLETLPLDEGAHLSSTLHSAEQQSSSTEPVDICMEHPSSAPDAVVHSLGHSSAEETQQLSLAGETPGALMQRYTVSLSGGSHDAEGHTRDLQQDSSAGSAGAVSPTEADGSAPMPAQQEQPAPALPGAAVPELDSPWEALSLNYRRPAPDRLRSSLDVPSSPSTPSSNPFAALVFTKSPRAAQLPLASLARPADLDSATLLPHQAGSQVQDLAAVHRSSAQPDSSSLQQPTKDDPAYGKDTQQPSVSLQPPLGAEGAQDGSLAGPEALRHNKTATAATDTRPPPSVFAGMGPQAGGGNSFPEEAAQAATGGAVAREDVQVASSGCKQS</sequence>
<feature type="compositionally biased region" description="Low complexity" evidence="2">
    <location>
        <begin position="1556"/>
        <end position="1573"/>
    </location>
</feature>